<evidence type="ECO:0008006" key="6">
    <source>
        <dbReference type="Google" id="ProtNLM"/>
    </source>
</evidence>
<evidence type="ECO:0000256" key="1">
    <source>
        <dbReference type="SAM" id="MobiDB-lite"/>
    </source>
</evidence>
<sequence length="570" mass="58453">MHLSVATIAFFAVHLVAGQTSLSTVPSSTALVDSHDENGTSKTLPRGNSTAVATVHKTKTTTSVAFTTVVETLTLLDLGRRTQTNTRTVTSVTGSNQRPTKAPSAHRDVNRGLLRRKPRMHPAIAFAPVSSPERAEGYAVSGLRFMPRQAVVTITTTKTIEITTTVTQTITHTIFTTIISAPRATYTTSTATTIYVPPGAGVTTSAAQPTGGQNVPTGSRDQGQTTQTGPQTPVGVPSSSAIGPSSTESSGIHQSSQSDIPSSSPLPATSTNIETTTTPPSSETASTGAETPSTPLPSSSDTMRGTPGTMLTPTPTSSSTAPPSTPPSALSNEQIVGVIIGSFAFLVFLGIIAFIIRHSVQRHRSKLAQRRQQVTPPSEQGAAAAVAGSGSGLGSALHSNSTAASSGRDPANDVRIVIQQAPVARQQFSHLWPMPPGHAGPGFTTTHVESSTGATTTTTGTTTTGEGMPPVPAPLSLHHHQYQQQPPPQDPGQWSNASEFGSSVSPDGSRAGGGEARYSGAPSSGVFGRGLFSPGQASSAAASPSRPPQARNNGKRGGGLFRSSGGSGWL</sequence>
<keyword evidence="2" id="KW-1133">Transmembrane helix</keyword>
<feature type="compositionally biased region" description="Low complexity" evidence="1">
    <location>
        <begin position="444"/>
        <end position="467"/>
    </location>
</feature>
<dbReference type="RefSeq" id="XP_030997142.1">
    <property type="nucleotide sequence ID" value="XM_031138819.1"/>
</dbReference>
<feature type="transmembrane region" description="Helical" evidence="2">
    <location>
        <begin position="335"/>
        <end position="356"/>
    </location>
</feature>
<feature type="compositionally biased region" description="Low complexity" evidence="1">
    <location>
        <begin position="87"/>
        <end position="96"/>
    </location>
</feature>
<feature type="compositionally biased region" description="Low complexity" evidence="1">
    <location>
        <begin position="222"/>
        <end position="237"/>
    </location>
</feature>
<gene>
    <name evidence="4" type="ORF">E0L32_004411</name>
</gene>
<dbReference type="GeneID" id="41971858"/>
<keyword evidence="2" id="KW-0472">Membrane</keyword>
<dbReference type="STRING" id="1093900.A0A507BEP6"/>
<feature type="compositionally biased region" description="Polar residues" evidence="1">
    <location>
        <begin position="238"/>
        <end position="253"/>
    </location>
</feature>
<feature type="compositionally biased region" description="Low complexity" evidence="1">
    <location>
        <begin position="533"/>
        <end position="551"/>
    </location>
</feature>
<comment type="caution">
    <text evidence="4">The sequence shown here is derived from an EMBL/GenBank/DDBJ whole genome shotgun (WGS) entry which is preliminary data.</text>
</comment>
<feature type="region of interest" description="Disordered" evidence="1">
    <location>
        <begin position="197"/>
        <end position="329"/>
    </location>
</feature>
<accession>A0A507BEP6</accession>
<feature type="region of interest" description="Disordered" evidence="1">
    <location>
        <begin position="367"/>
        <end position="411"/>
    </location>
</feature>
<feature type="compositionally biased region" description="Low complexity" evidence="1">
    <location>
        <begin position="254"/>
        <end position="329"/>
    </location>
</feature>
<feature type="compositionally biased region" description="Gly residues" evidence="1">
    <location>
        <begin position="555"/>
        <end position="570"/>
    </location>
</feature>
<feature type="compositionally biased region" description="Polar residues" evidence="1">
    <location>
        <begin position="494"/>
        <end position="506"/>
    </location>
</feature>
<feature type="compositionally biased region" description="Polar residues" evidence="1">
    <location>
        <begin position="202"/>
        <end position="221"/>
    </location>
</feature>
<evidence type="ECO:0000256" key="3">
    <source>
        <dbReference type="SAM" id="SignalP"/>
    </source>
</evidence>
<evidence type="ECO:0000313" key="4">
    <source>
        <dbReference type="EMBL" id="TPX15431.1"/>
    </source>
</evidence>
<keyword evidence="2" id="KW-0812">Transmembrane</keyword>
<name>A0A507BEP6_9PEZI</name>
<evidence type="ECO:0000256" key="2">
    <source>
        <dbReference type="SAM" id="Phobius"/>
    </source>
</evidence>
<dbReference type="Proteomes" id="UP000319257">
    <property type="component" value="Unassembled WGS sequence"/>
</dbReference>
<feature type="region of interest" description="Disordered" evidence="1">
    <location>
        <begin position="430"/>
        <end position="570"/>
    </location>
</feature>
<feature type="region of interest" description="Disordered" evidence="1">
    <location>
        <begin position="87"/>
        <end position="107"/>
    </location>
</feature>
<dbReference type="AlphaFoldDB" id="A0A507BEP6"/>
<feature type="compositionally biased region" description="Low complexity" evidence="1">
    <location>
        <begin position="381"/>
        <end position="401"/>
    </location>
</feature>
<keyword evidence="3" id="KW-0732">Signal</keyword>
<proteinExistence type="predicted"/>
<feature type="signal peptide" evidence="3">
    <location>
        <begin position="1"/>
        <end position="18"/>
    </location>
</feature>
<dbReference type="InParanoid" id="A0A507BEP6"/>
<evidence type="ECO:0000313" key="5">
    <source>
        <dbReference type="Proteomes" id="UP000319257"/>
    </source>
</evidence>
<protein>
    <recommendedName>
        <fullName evidence="6">Transmembrane protein</fullName>
    </recommendedName>
</protein>
<feature type="chain" id="PRO_5021420005" description="Transmembrane protein" evidence="3">
    <location>
        <begin position="19"/>
        <end position="570"/>
    </location>
</feature>
<keyword evidence="5" id="KW-1185">Reference proteome</keyword>
<organism evidence="4 5">
    <name type="scientific">Thyridium curvatum</name>
    <dbReference type="NCBI Taxonomy" id="1093900"/>
    <lineage>
        <taxon>Eukaryota</taxon>
        <taxon>Fungi</taxon>
        <taxon>Dikarya</taxon>
        <taxon>Ascomycota</taxon>
        <taxon>Pezizomycotina</taxon>
        <taxon>Sordariomycetes</taxon>
        <taxon>Sordariomycetidae</taxon>
        <taxon>Thyridiales</taxon>
        <taxon>Thyridiaceae</taxon>
        <taxon>Thyridium</taxon>
    </lineage>
</organism>
<reference evidence="4 5" key="1">
    <citation type="submission" date="2019-06" db="EMBL/GenBank/DDBJ databases">
        <title>Draft genome sequence of the filamentous fungus Phialemoniopsis curvata isolated from diesel fuel.</title>
        <authorList>
            <person name="Varaljay V.A."/>
            <person name="Lyon W.J."/>
            <person name="Crouch A.L."/>
            <person name="Drake C.E."/>
            <person name="Hollomon J.M."/>
            <person name="Nadeau L.J."/>
            <person name="Nunn H.S."/>
            <person name="Stevenson B.S."/>
            <person name="Bojanowski C.L."/>
            <person name="Crookes-Goodson W.J."/>
        </authorList>
    </citation>
    <scope>NUCLEOTIDE SEQUENCE [LARGE SCALE GENOMIC DNA]</scope>
    <source>
        <strain evidence="4 5">D216</strain>
    </source>
</reference>
<dbReference type="EMBL" id="SKBQ01000021">
    <property type="protein sequence ID" value="TPX15431.1"/>
    <property type="molecule type" value="Genomic_DNA"/>
</dbReference>